<dbReference type="Gene3D" id="3.40.50.880">
    <property type="match status" value="1"/>
</dbReference>
<keyword evidence="2" id="KW-0645">Protease</keyword>
<protein>
    <submittedName>
        <fullName evidence="5">Unannotated protein</fullName>
    </submittedName>
</protein>
<dbReference type="InterPro" id="IPR005320">
    <property type="entry name" value="Peptidase_S51"/>
</dbReference>
<dbReference type="SUPFAM" id="SSF52317">
    <property type="entry name" value="Class I glutamine amidotransferase-like"/>
    <property type="match status" value="1"/>
</dbReference>
<evidence type="ECO:0000313" key="5">
    <source>
        <dbReference type="EMBL" id="CAB4560760.1"/>
    </source>
</evidence>
<evidence type="ECO:0000256" key="1">
    <source>
        <dbReference type="ARBA" id="ARBA00006534"/>
    </source>
</evidence>
<dbReference type="PANTHER" id="PTHR36175">
    <property type="entry name" value="CYANOPHYCINASE"/>
    <property type="match status" value="1"/>
</dbReference>
<comment type="similarity">
    <text evidence="1">Belongs to the peptidase S51 family.</text>
</comment>
<evidence type="ECO:0000256" key="2">
    <source>
        <dbReference type="ARBA" id="ARBA00022670"/>
    </source>
</evidence>
<evidence type="ECO:0000256" key="4">
    <source>
        <dbReference type="ARBA" id="ARBA00022825"/>
    </source>
</evidence>
<dbReference type="InterPro" id="IPR029062">
    <property type="entry name" value="Class_I_gatase-like"/>
</dbReference>
<dbReference type="GO" id="GO:0006508">
    <property type="term" value="P:proteolysis"/>
    <property type="evidence" value="ECO:0007669"/>
    <property type="project" value="UniProtKB-KW"/>
</dbReference>
<proteinExistence type="inferred from homology"/>
<gene>
    <name evidence="5" type="ORF">UFOPK1643_00162</name>
</gene>
<accession>A0A6J6D9U0</accession>
<organism evidence="5">
    <name type="scientific">freshwater metagenome</name>
    <dbReference type="NCBI Taxonomy" id="449393"/>
    <lineage>
        <taxon>unclassified sequences</taxon>
        <taxon>metagenomes</taxon>
        <taxon>ecological metagenomes</taxon>
    </lineage>
</organism>
<dbReference type="PANTHER" id="PTHR36175:SF1">
    <property type="entry name" value="CYANOPHYCINASE"/>
    <property type="match status" value="1"/>
</dbReference>
<sequence length="248" mass="26841">MKGALALAGSGEYLPVMQSLEQSLLSNAIERGKNNTYIQIPTAAGQESEDRLRFWKTLGAQQADRLNTEQIFLPIYTREDAMNESFAQKIQGAGLIYLSGGDPGYLARTLIDTPVWSAIETAWNSGSSLAGCSAGAMAMGKHVPNFFRPKEDGTDGFGIIGEIRTIPHYNKFFGWIPDAAARKLLTAPVGTSVIGIDESTALVTGLSSDPDVSFENKNWRVHGEGHVHLLRGEGDHAHKFAHGEIVTL</sequence>
<dbReference type="EMBL" id="CAEZTK010000005">
    <property type="protein sequence ID" value="CAB4560760.1"/>
    <property type="molecule type" value="Genomic_DNA"/>
</dbReference>
<keyword evidence="4" id="KW-0720">Serine protease</keyword>
<name>A0A6J6D9U0_9ZZZZ</name>
<dbReference type="AlphaFoldDB" id="A0A6J6D9U0"/>
<dbReference type="Pfam" id="PF03575">
    <property type="entry name" value="Peptidase_S51"/>
    <property type="match status" value="1"/>
</dbReference>
<keyword evidence="3" id="KW-0378">Hydrolase</keyword>
<reference evidence="5" key="1">
    <citation type="submission" date="2020-05" db="EMBL/GenBank/DDBJ databases">
        <authorList>
            <person name="Chiriac C."/>
            <person name="Salcher M."/>
            <person name="Ghai R."/>
            <person name="Kavagutti S V."/>
        </authorList>
    </citation>
    <scope>NUCLEOTIDE SEQUENCE</scope>
</reference>
<evidence type="ECO:0000256" key="3">
    <source>
        <dbReference type="ARBA" id="ARBA00022801"/>
    </source>
</evidence>
<dbReference type="GO" id="GO:0008236">
    <property type="term" value="F:serine-type peptidase activity"/>
    <property type="evidence" value="ECO:0007669"/>
    <property type="project" value="UniProtKB-KW"/>
</dbReference>